<name>A0A8I0KWJ7_9ACTO</name>
<dbReference type="InterPro" id="IPR000836">
    <property type="entry name" value="PRTase_dom"/>
</dbReference>
<dbReference type="PANTHER" id="PTHR47505:SF1">
    <property type="entry name" value="DNA UTILIZATION PROTEIN YHGH"/>
    <property type="match status" value="1"/>
</dbReference>
<accession>A0A8I0KWJ7</accession>
<organism evidence="2 3">
    <name type="scientific">Nanchangia anserum</name>
    <dbReference type="NCBI Taxonomy" id="2692125"/>
    <lineage>
        <taxon>Bacteria</taxon>
        <taxon>Bacillati</taxon>
        <taxon>Actinomycetota</taxon>
        <taxon>Actinomycetes</taxon>
        <taxon>Actinomycetales</taxon>
        <taxon>Actinomycetaceae</taxon>
        <taxon>Nanchangia</taxon>
    </lineage>
</organism>
<dbReference type="RefSeq" id="WP_191072169.1">
    <property type="nucleotide sequence ID" value="NZ_CP060506.1"/>
</dbReference>
<dbReference type="SUPFAM" id="SSF53271">
    <property type="entry name" value="PRTase-like"/>
    <property type="match status" value="1"/>
</dbReference>
<dbReference type="InterPro" id="IPR029057">
    <property type="entry name" value="PRTase-like"/>
</dbReference>
<dbReference type="InterPro" id="IPR051910">
    <property type="entry name" value="ComF/GntX_DNA_util-trans"/>
</dbReference>
<evidence type="ECO:0000313" key="3">
    <source>
        <dbReference type="Proteomes" id="UP000627538"/>
    </source>
</evidence>
<sequence>MISPRAVLADLLWPRWCVGCDAPGVIWCRDCDGRVREHFGPRIPPTRAERTELDLWSFGDYDGALRRFVLAAKHDDHLDMGSHLARLGHTAGRELARSGWAPRWVVPAPSQWHRRVRRHWVAHPFADGIARGLADSAVRPIASIDVLRLPWAAPRQAGRTASERARSRDGLMRVVEPLDGEALVVDDVATTGATLAEAARVLRESGTQVRGGIVLANVERR</sequence>
<gene>
    <name evidence="2" type="ORF">H8R10_07510</name>
</gene>
<comment type="similarity">
    <text evidence="1">Belongs to the ComF/GntX family.</text>
</comment>
<comment type="caution">
    <text evidence="2">The sequence shown here is derived from an EMBL/GenBank/DDBJ whole genome shotgun (WGS) entry which is preliminary data.</text>
</comment>
<reference evidence="2 3" key="1">
    <citation type="submission" date="2020-08" db="EMBL/GenBank/DDBJ databases">
        <title>Winkia gen. nov., sp. nov., isolated from faeces of the Anser albifrons in China.</title>
        <authorList>
            <person name="Liu Q."/>
        </authorList>
    </citation>
    <scope>NUCLEOTIDE SEQUENCE [LARGE SCALE GENOMIC DNA]</scope>
    <source>
        <strain evidence="2 3">C62</strain>
    </source>
</reference>
<proteinExistence type="inferred from homology"/>
<protein>
    <submittedName>
        <fullName evidence="2">ComF family protein</fullName>
    </submittedName>
</protein>
<keyword evidence="3" id="KW-1185">Reference proteome</keyword>
<evidence type="ECO:0000256" key="1">
    <source>
        <dbReference type="ARBA" id="ARBA00008007"/>
    </source>
</evidence>
<evidence type="ECO:0000313" key="2">
    <source>
        <dbReference type="EMBL" id="MBD3690069.1"/>
    </source>
</evidence>
<dbReference type="AlphaFoldDB" id="A0A8I0KWJ7"/>
<dbReference type="CDD" id="cd06223">
    <property type="entry name" value="PRTases_typeI"/>
    <property type="match status" value="1"/>
</dbReference>
<dbReference type="PANTHER" id="PTHR47505">
    <property type="entry name" value="DNA UTILIZATION PROTEIN YHGH"/>
    <property type="match status" value="1"/>
</dbReference>
<dbReference type="Proteomes" id="UP000627538">
    <property type="component" value="Unassembled WGS sequence"/>
</dbReference>
<dbReference type="EMBL" id="JACRUO010000002">
    <property type="protein sequence ID" value="MBD3690069.1"/>
    <property type="molecule type" value="Genomic_DNA"/>
</dbReference>
<dbReference type="Gene3D" id="3.40.50.2020">
    <property type="match status" value="1"/>
</dbReference>